<dbReference type="Pfam" id="PF00884">
    <property type="entry name" value="Sulfatase"/>
    <property type="match status" value="1"/>
</dbReference>
<dbReference type="Gene3D" id="3.40.720.10">
    <property type="entry name" value="Alkaline Phosphatase, subunit A"/>
    <property type="match status" value="1"/>
</dbReference>
<dbReference type="GO" id="GO:0005539">
    <property type="term" value="F:glycosaminoglycan binding"/>
    <property type="evidence" value="ECO:0007669"/>
    <property type="project" value="TreeGrafter"/>
</dbReference>
<dbReference type="Proteomes" id="UP000646827">
    <property type="component" value="Unassembled WGS sequence"/>
</dbReference>
<dbReference type="InterPro" id="IPR024607">
    <property type="entry name" value="Sulfatase_CS"/>
</dbReference>
<dbReference type="InterPro" id="IPR000917">
    <property type="entry name" value="Sulfatase_N"/>
</dbReference>
<dbReference type="InterPro" id="IPR017850">
    <property type="entry name" value="Alkaline_phosphatase_core_sf"/>
</dbReference>
<proteinExistence type="inferred from homology"/>
<evidence type="ECO:0000256" key="5">
    <source>
        <dbReference type="SAM" id="SignalP"/>
    </source>
</evidence>
<comment type="caution">
    <text evidence="7">The sequence shown here is derived from an EMBL/GenBank/DDBJ whole genome shotgun (WGS) entry which is preliminary data.</text>
</comment>
<dbReference type="AlphaFoldDB" id="A0A8H7VG44"/>
<evidence type="ECO:0000259" key="6">
    <source>
        <dbReference type="Pfam" id="PF00884"/>
    </source>
</evidence>
<comment type="similarity">
    <text evidence="1">Belongs to the sulfatase family.</text>
</comment>
<feature type="signal peptide" evidence="5">
    <location>
        <begin position="1"/>
        <end position="19"/>
    </location>
</feature>
<sequence>MILTRALLAFFATAVTVTAVVVPSVEKPNILFIFTDDQDARIDSLSYMPNVKKHLIDQGTVYRNHYATVAVCCPSRVSLLRGQYAHNTNITDVSPPHGGYEKFNRLGLGENYLPLWLKKAGYSNYYIGKLMNEYTVSNYNNPKPAGFDYQDQLVDPFTYTYNTAVFSRNGDPPVYYHNTYQTDVIHTKTLAALKAQRDKSDPFFLWVAPMAPHGQFKLSEKGHEDIFSEPPISAARHAHLFKDVKIPRRPNFNPANQTKTASYWKLLDQLTEAEVDELDETYRSRLRALQAVDEMVGSLFEELEAQGKLDNTYIIYSADNGYHLGHHRAYAGKTTNIEEDINVPLIVRGPGVVKGHISDVVSAHHDLAPTLLALAKGDEFVPDFVDGGVIPWTEGLKRHPKPASVETFAVEFWWEQLFNEYKSRLSGPTGTNTYKTLRVISEKHNLKYAVWCTGEHELFDLKKDPYELQNIYNSEEVKIQLLDRLDAVLSVLQTCSGASCRNPWHVIHPDNENIRTLSDALDKKYDVLYRRFRKISFKECLAYFSATNEEPNDLLLTESLEQNQQLFTVPPNYPHFAQQKQASLVQQRSESCPHQLITEEKENTQPIRVSRADALRLFSLVPQGVESDIGHSVPTEKELDERARPVPQELVDAHVDWVNHGFYSKFGN</sequence>
<evidence type="ECO:0000256" key="2">
    <source>
        <dbReference type="ARBA" id="ARBA00022729"/>
    </source>
</evidence>
<keyword evidence="4" id="KW-0325">Glycoprotein</keyword>
<dbReference type="PROSITE" id="PS00523">
    <property type="entry name" value="SULFATASE_1"/>
    <property type="match status" value="1"/>
</dbReference>
<organism evidence="7 8">
    <name type="scientific">Circinella minor</name>
    <dbReference type="NCBI Taxonomy" id="1195481"/>
    <lineage>
        <taxon>Eukaryota</taxon>
        <taxon>Fungi</taxon>
        <taxon>Fungi incertae sedis</taxon>
        <taxon>Mucoromycota</taxon>
        <taxon>Mucoromycotina</taxon>
        <taxon>Mucoromycetes</taxon>
        <taxon>Mucorales</taxon>
        <taxon>Lichtheimiaceae</taxon>
        <taxon>Circinella</taxon>
    </lineage>
</organism>
<keyword evidence="3" id="KW-0378">Hydrolase</keyword>
<name>A0A8H7VG44_9FUNG</name>
<accession>A0A8H7VG44</accession>
<gene>
    <name evidence="7" type="ORF">INT45_008080</name>
</gene>
<dbReference type="PANTHER" id="PTHR43108:SF8">
    <property type="entry name" value="SD21168P"/>
    <property type="match status" value="1"/>
</dbReference>
<dbReference type="CDD" id="cd16147">
    <property type="entry name" value="G6S"/>
    <property type="match status" value="1"/>
</dbReference>
<evidence type="ECO:0000256" key="4">
    <source>
        <dbReference type="ARBA" id="ARBA00023180"/>
    </source>
</evidence>
<evidence type="ECO:0000313" key="7">
    <source>
        <dbReference type="EMBL" id="KAG2217627.1"/>
    </source>
</evidence>
<evidence type="ECO:0000256" key="3">
    <source>
        <dbReference type="ARBA" id="ARBA00022801"/>
    </source>
</evidence>
<keyword evidence="2 5" id="KW-0732">Signal</keyword>
<dbReference type="PANTHER" id="PTHR43108">
    <property type="entry name" value="N-ACETYLGLUCOSAMINE-6-SULFATASE FAMILY MEMBER"/>
    <property type="match status" value="1"/>
</dbReference>
<feature type="domain" description="Sulfatase N-terminal" evidence="6">
    <location>
        <begin position="28"/>
        <end position="375"/>
    </location>
</feature>
<reference evidence="7 8" key="1">
    <citation type="submission" date="2020-12" db="EMBL/GenBank/DDBJ databases">
        <title>Metabolic potential, ecology and presence of endohyphal bacteria is reflected in genomic diversity of Mucoromycotina.</title>
        <authorList>
            <person name="Muszewska A."/>
            <person name="Okrasinska A."/>
            <person name="Steczkiewicz K."/>
            <person name="Drgas O."/>
            <person name="Orlowska M."/>
            <person name="Perlinska-Lenart U."/>
            <person name="Aleksandrzak-Piekarczyk T."/>
            <person name="Szatraj K."/>
            <person name="Zielenkiewicz U."/>
            <person name="Pilsyk S."/>
            <person name="Malc E."/>
            <person name="Mieczkowski P."/>
            <person name="Kruszewska J.S."/>
            <person name="Biernat P."/>
            <person name="Pawlowska J."/>
        </authorList>
    </citation>
    <scope>NUCLEOTIDE SEQUENCE [LARGE SCALE GENOMIC DNA]</scope>
    <source>
        <strain evidence="7 8">CBS 142.35</strain>
    </source>
</reference>
<evidence type="ECO:0000256" key="1">
    <source>
        <dbReference type="ARBA" id="ARBA00008779"/>
    </source>
</evidence>
<dbReference type="OrthoDB" id="103349at2759"/>
<protein>
    <recommendedName>
        <fullName evidence="6">Sulfatase N-terminal domain-containing protein</fullName>
    </recommendedName>
</protein>
<keyword evidence="8" id="KW-1185">Reference proteome</keyword>
<dbReference type="GO" id="GO:0008449">
    <property type="term" value="F:N-acetylglucosamine-6-sulfatase activity"/>
    <property type="evidence" value="ECO:0007669"/>
    <property type="project" value="TreeGrafter"/>
</dbReference>
<dbReference type="SUPFAM" id="SSF53649">
    <property type="entry name" value="Alkaline phosphatase-like"/>
    <property type="match status" value="1"/>
</dbReference>
<dbReference type="EMBL" id="JAEPRB010000284">
    <property type="protein sequence ID" value="KAG2217627.1"/>
    <property type="molecule type" value="Genomic_DNA"/>
</dbReference>
<feature type="chain" id="PRO_5034572031" description="Sulfatase N-terminal domain-containing protein" evidence="5">
    <location>
        <begin position="20"/>
        <end position="668"/>
    </location>
</feature>
<evidence type="ECO:0000313" key="8">
    <source>
        <dbReference type="Proteomes" id="UP000646827"/>
    </source>
</evidence>